<dbReference type="InterPro" id="IPR000846">
    <property type="entry name" value="DapB_N"/>
</dbReference>
<organism evidence="16 17">
    <name type="scientific">Brevibacterium senegalense</name>
    <dbReference type="NCBI Taxonomy" id="1033736"/>
    <lineage>
        <taxon>Bacteria</taxon>
        <taxon>Bacillati</taxon>
        <taxon>Actinomycetota</taxon>
        <taxon>Actinomycetes</taxon>
        <taxon>Micrococcales</taxon>
        <taxon>Brevibacteriaceae</taxon>
        <taxon>Brevibacterium</taxon>
    </lineage>
</organism>
<dbReference type="GO" id="GO:0016726">
    <property type="term" value="F:oxidoreductase activity, acting on CH or CH2 groups, NAD or NADP as acceptor"/>
    <property type="evidence" value="ECO:0007669"/>
    <property type="project" value="UniProtKB-UniRule"/>
</dbReference>
<dbReference type="Gene3D" id="3.40.50.720">
    <property type="entry name" value="NAD(P)-binding Rossmann-like Domain"/>
    <property type="match status" value="1"/>
</dbReference>
<dbReference type="Pfam" id="PF05173">
    <property type="entry name" value="DapB_C"/>
    <property type="match status" value="1"/>
</dbReference>
<evidence type="ECO:0000256" key="8">
    <source>
        <dbReference type="ARBA" id="ARBA00023154"/>
    </source>
</evidence>
<evidence type="ECO:0000259" key="15">
    <source>
        <dbReference type="Pfam" id="PF05173"/>
    </source>
</evidence>
<evidence type="ECO:0000256" key="10">
    <source>
        <dbReference type="ARBA" id="ARBA00038983"/>
    </source>
</evidence>
<dbReference type="CDD" id="cd02274">
    <property type="entry name" value="DHDPR_N"/>
    <property type="match status" value="1"/>
</dbReference>
<dbReference type="EMBL" id="DYUK01000298">
    <property type="protein sequence ID" value="HJG81314.1"/>
    <property type="molecule type" value="Genomic_DNA"/>
</dbReference>
<keyword evidence="5 13" id="KW-0220">Diaminopimelate biosynthesis</keyword>
<comment type="subcellular location">
    <subcellularLocation>
        <location evidence="13">Cytoplasm</location>
    </subcellularLocation>
</comment>
<dbReference type="SUPFAM" id="SSF51735">
    <property type="entry name" value="NAD(P)-binding Rossmann-fold domains"/>
    <property type="match status" value="1"/>
</dbReference>
<gene>
    <name evidence="13 16" type="primary">dapB</name>
    <name evidence="16" type="ORF">K8V08_12975</name>
</gene>
<evidence type="ECO:0000256" key="4">
    <source>
        <dbReference type="ARBA" id="ARBA00022857"/>
    </source>
</evidence>
<feature type="binding site" evidence="13">
    <location>
        <position position="136"/>
    </location>
    <ligand>
        <name>(S)-2,3,4,5-tetrahydrodipicolinate</name>
        <dbReference type="ChEBI" id="CHEBI:16845"/>
    </ligand>
</feature>
<dbReference type="InterPro" id="IPR022663">
    <property type="entry name" value="DapB_C"/>
</dbReference>
<feature type="domain" description="Dihydrodipicolinate reductase C-terminal" evidence="15">
    <location>
        <begin position="111"/>
        <end position="238"/>
    </location>
</feature>
<keyword evidence="3 13" id="KW-0028">Amino-acid biosynthesis</keyword>
<evidence type="ECO:0000256" key="6">
    <source>
        <dbReference type="ARBA" id="ARBA00023002"/>
    </source>
</evidence>
<feature type="domain" description="Dihydrodipicolinate reductase N-terminal" evidence="14">
    <location>
        <begin position="4"/>
        <end position="108"/>
    </location>
</feature>
<dbReference type="InterPro" id="IPR023940">
    <property type="entry name" value="DHDPR_bac"/>
</dbReference>
<dbReference type="SUPFAM" id="SSF55347">
    <property type="entry name" value="Glyceraldehyde-3-phosphate dehydrogenase-like, C-terminal domain"/>
    <property type="match status" value="1"/>
</dbReference>
<comment type="caution">
    <text evidence="13">Was originally thought to be a dihydrodipicolinate reductase (DHDPR), catalyzing the conversion of dihydrodipicolinate to tetrahydrodipicolinate. However, it was shown in E.coli that the substrate of the enzymatic reaction is not dihydrodipicolinate (DHDP) but in fact (2S,4S)-4-hydroxy-2,3,4,5-tetrahydrodipicolinic acid (HTPA), the product released by the DapA-catalyzed reaction.</text>
</comment>
<dbReference type="InterPro" id="IPR022664">
    <property type="entry name" value="DapB_N_CS"/>
</dbReference>
<evidence type="ECO:0000256" key="13">
    <source>
        <dbReference type="HAMAP-Rule" id="MF_00102"/>
    </source>
</evidence>
<dbReference type="EC" id="1.17.1.8" evidence="10 13"/>
<sequence length="250" mass="25743">MSDIRVAVIGAGGRMGSHAVRAIEEADGLVLAATLGSSDPIETVLEADVDVAVELTVPDATQANVAFLVDHGIDTVVGTTGWSPEALDALRERLAGHPDTAVLIAPNFSIGAVLAMRFAELAAPYFDSAEIVEIHHTRKLDAPSGTAGHTARRIAAARTAAGRGAMPDATASDPDGARGAVIDGVHVHAIRQQGMNAHEEILLGSDGEALTLRTDTFSTSAFMPGILTAVRAIGDRAGLDVGLEAYLDLA</sequence>
<reference evidence="16" key="1">
    <citation type="journal article" date="2021" name="PeerJ">
        <title>Extensive microbial diversity within the chicken gut microbiome revealed by metagenomics and culture.</title>
        <authorList>
            <person name="Gilroy R."/>
            <person name="Ravi A."/>
            <person name="Getino M."/>
            <person name="Pursley I."/>
            <person name="Horton D.L."/>
            <person name="Alikhan N.F."/>
            <person name="Baker D."/>
            <person name="Gharbi K."/>
            <person name="Hall N."/>
            <person name="Watson M."/>
            <person name="Adriaenssens E.M."/>
            <person name="Foster-Nyarko E."/>
            <person name="Jarju S."/>
            <person name="Secka A."/>
            <person name="Antonio M."/>
            <person name="Oren A."/>
            <person name="Chaudhuri R.R."/>
            <person name="La Ragione R."/>
            <person name="Hildebrand F."/>
            <person name="Pallen M.J."/>
        </authorList>
    </citation>
    <scope>NUCLEOTIDE SEQUENCE</scope>
    <source>
        <strain evidence="16">ChiGjej5B5-7349</strain>
    </source>
</reference>
<evidence type="ECO:0000256" key="2">
    <source>
        <dbReference type="ARBA" id="ARBA00022490"/>
    </source>
</evidence>
<comment type="caution">
    <text evidence="16">The sequence shown here is derived from an EMBL/GenBank/DDBJ whole genome shotgun (WGS) entry which is preliminary data.</text>
</comment>
<keyword evidence="8 13" id="KW-0457">Lysine biosynthesis</keyword>
<keyword evidence="6 13" id="KW-0560">Oxidoreductase</keyword>
<feature type="binding site" evidence="13">
    <location>
        <begin position="105"/>
        <end position="108"/>
    </location>
    <ligand>
        <name>NAD(+)</name>
        <dbReference type="ChEBI" id="CHEBI:57540"/>
    </ligand>
</feature>
<comment type="caution">
    <text evidence="13">Lacks conserved residue(s) required for the propagation of feature annotation.</text>
</comment>
<dbReference type="GO" id="GO:0009089">
    <property type="term" value="P:lysine biosynthetic process via diaminopimelate"/>
    <property type="evidence" value="ECO:0007669"/>
    <property type="project" value="UniProtKB-UniRule"/>
</dbReference>
<evidence type="ECO:0000259" key="14">
    <source>
        <dbReference type="Pfam" id="PF01113"/>
    </source>
</evidence>
<comment type="catalytic activity">
    <reaction evidence="12 13">
        <text>(S)-2,3,4,5-tetrahydrodipicolinate + NAD(+) + H2O = (2S,4S)-4-hydroxy-2,3,4,5-tetrahydrodipicolinate + NADH + H(+)</text>
        <dbReference type="Rhea" id="RHEA:35323"/>
        <dbReference type="ChEBI" id="CHEBI:15377"/>
        <dbReference type="ChEBI" id="CHEBI:15378"/>
        <dbReference type="ChEBI" id="CHEBI:16845"/>
        <dbReference type="ChEBI" id="CHEBI:57540"/>
        <dbReference type="ChEBI" id="CHEBI:57945"/>
        <dbReference type="ChEBI" id="CHEBI:67139"/>
        <dbReference type="EC" id="1.17.1.8"/>
    </reaction>
</comment>
<dbReference type="AlphaFoldDB" id="A0A921SQ25"/>
<dbReference type="PIRSF" id="PIRSF000161">
    <property type="entry name" value="DHPR"/>
    <property type="match status" value="1"/>
</dbReference>
<keyword evidence="2 13" id="KW-0963">Cytoplasm</keyword>
<evidence type="ECO:0000256" key="1">
    <source>
        <dbReference type="ARBA" id="ARBA00006642"/>
    </source>
</evidence>
<comment type="subunit">
    <text evidence="13">Homotetramer.</text>
</comment>
<name>A0A921SQ25_9MICO</name>
<dbReference type="GO" id="GO:0051287">
    <property type="term" value="F:NAD binding"/>
    <property type="evidence" value="ECO:0007669"/>
    <property type="project" value="UniProtKB-UniRule"/>
</dbReference>
<keyword evidence="4 13" id="KW-0521">NADP</keyword>
<dbReference type="GO" id="GO:0005829">
    <property type="term" value="C:cytosol"/>
    <property type="evidence" value="ECO:0007669"/>
    <property type="project" value="TreeGrafter"/>
</dbReference>
<evidence type="ECO:0000313" key="17">
    <source>
        <dbReference type="Proteomes" id="UP000784435"/>
    </source>
</evidence>
<dbReference type="PANTHER" id="PTHR20836">
    <property type="entry name" value="DIHYDRODIPICOLINATE REDUCTASE"/>
    <property type="match status" value="1"/>
</dbReference>
<comment type="similarity">
    <text evidence="1 13">Belongs to the DapB family.</text>
</comment>
<evidence type="ECO:0000256" key="3">
    <source>
        <dbReference type="ARBA" id="ARBA00022605"/>
    </source>
</evidence>
<keyword evidence="7 13" id="KW-0520">NAD</keyword>
<dbReference type="PANTHER" id="PTHR20836:SF0">
    <property type="entry name" value="4-HYDROXY-TETRAHYDRODIPICOLINATE REDUCTASE 1, CHLOROPLASTIC-RELATED"/>
    <property type="match status" value="1"/>
</dbReference>
<evidence type="ECO:0000256" key="12">
    <source>
        <dbReference type="ARBA" id="ARBA00049396"/>
    </source>
</evidence>
<protein>
    <recommendedName>
        <fullName evidence="10 13">4-hydroxy-tetrahydrodipicolinate reductase</fullName>
        <shortName evidence="13">HTPA reductase</shortName>
        <ecNumber evidence="10 13">1.17.1.8</ecNumber>
    </recommendedName>
</protein>
<evidence type="ECO:0000256" key="5">
    <source>
        <dbReference type="ARBA" id="ARBA00022915"/>
    </source>
</evidence>
<dbReference type="Pfam" id="PF01113">
    <property type="entry name" value="DapB_N"/>
    <property type="match status" value="1"/>
</dbReference>
<evidence type="ECO:0000256" key="7">
    <source>
        <dbReference type="ARBA" id="ARBA00023027"/>
    </source>
</evidence>
<dbReference type="FunFam" id="3.30.360.10:FF:000009">
    <property type="entry name" value="4-hydroxy-tetrahydrodipicolinate reductase"/>
    <property type="match status" value="1"/>
</dbReference>
<comment type="function">
    <text evidence="13">Catalyzes the conversion of 4-hydroxy-tetrahydrodipicolinate (HTPA) to tetrahydrodipicolinate.</text>
</comment>
<evidence type="ECO:0000313" key="16">
    <source>
        <dbReference type="EMBL" id="HJG81314.1"/>
    </source>
</evidence>
<proteinExistence type="inferred from homology"/>
<dbReference type="NCBIfam" id="TIGR00036">
    <property type="entry name" value="dapB"/>
    <property type="match status" value="1"/>
</dbReference>
<feature type="active site" description="Proton donor" evidence="13">
    <location>
        <position position="139"/>
    </location>
</feature>
<dbReference type="Gene3D" id="3.30.360.10">
    <property type="entry name" value="Dihydrodipicolinate Reductase, domain 2"/>
    <property type="match status" value="1"/>
</dbReference>
<dbReference type="HAMAP" id="MF_00102">
    <property type="entry name" value="DapB"/>
    <property type="match status" value="1"/>
</dbReference>
<feature type="active site" description="Proton donor/acceptor" evidence="13">
    <location>
        <position position="135"/>
    </location>
</feature>
<dbReference type="GO" id="GO:0008839">
    <property type="term" value="F:4-hydroxy-tetrahydrodipicolinate reductase"/>
    <property type="evidence" value="ECO:0007669"/>
    <property type="project" value="UniProtKB-UniRule"/>
</dbReference>
<feature type="binding site" evidence="13">
    <location>
        <begin position="10"/>
        <end position="15"/>
    </location>
    <ligand>
        <name>NAD(+)</name>
        <dbReference type="ChEBI" id="CHEBI:57540"/>
    </ligand>
</feature>
<dbReference type="GO" id="GO:0019877">
    <property type="term" value="P:diaminopimelate biosynthetic process"/>
    <property type="evidence" value="ECO:0007669"/>
    <property type="project" value="UniProtKB-UniRule"/>
</dbReference>
<dbReference type="GO" id="GO:0050661">
    <property type="term" value="F:NADP binding"/>
    <property type="evidence" value="ECO:0007669"/>
    <property type="project" value="UniProtKB-UniRule"/>
</dbReference>
<accession>A0A921SQ25</accession>
<feature type="binding site" evidence="13">
    <location>
        <begin position="145"/>
        <end position="146"/>
    </location>
    <ligand>
        <name>(S)-2,3,4,5-tetrahydrodipicolinate</name>
        <dbReference type="ChEBI" id="CHEBI:16845"/>
    </ligand>
</feature>
<comment type="pathway">
    <text evidence="9 13">Amino-acid biosynthesis; L-lysine biosynthesis via DAP pathway; (S)-tetrahydrodipicolinate from L-aspartate: step 4/4.</text>
</comment>
<evidence type="ECO:0000256" key="9">
    <source>
        <dbReference type="ARBA" id="ARBA00037922"/>
    </source>
</evidence>
<reference evidence="16" key="2">
    <citation type="submission" date="2021-09" db="EMBL/GenBank/DDBJ databases">
        <authorList>
            <person name="Gilroy R."/>
        </authorList>
    </citation>
    <scope>NUCLEOTIDE SEQUENCE</scope>
    <source>
        <strain evidence="16">ChiGjej5B5-7349</strain>
    </source>
</reference>
<dbReference type="InterPro" id="IPR036291">
    <property type="entry name" value="NAD(P)-bd_dom_sf"/>
</dbReference>
<dbReference type="PROSITE" id="PS01298">
    <property type="entry name" value="DAPB"/>
    <property type="match status" value="1"/>
</dbReference>
<comment type="catalytic activity">
    <reaction evidence="11 13">
        <text>(S)-2,3,4,5-tetrahydrodipicolinate + NADP(+) + H2O = (2S,4S)-4-hydroxy-2,3,4,5-tetrahydrodipicolinate + NADPH + H(+)</text>
        <dbReference type="Rhea" id="RHEA:35331"/>
        <dbReference type="ChEBI" id="CHEBI:15377"/>
        <dbReference type="ChEBI" id="CHEBI:15378"/>
        <dbReference type="ChEBI" id="CHEBI:16845"/>
        <dbReference type="ChEBI" id="CHEBI:57783"/>
        <dbReference type="ChEBI" id="CHEBI:58349"/>
        <dbReference type="ChEBI" id="CHEBI:67139"/>
        <dbReference type="EC" id="1.17.1.8"/>
    </reaction>
</comment>
<evidence type="ECO:0000256" key="11">
    <source>
        <dbReference type="ARBA" id="ARBA00049080"/>
    </source>
</evidence>
<feature type="binding site" evidence="13">
    <location>
        <begin position="78"/>
        <end position="80"/>
    </location>
    <ligand>
        <name>NAD(+)</name>
        <dbReference type="ChEBI" id="CHEBI:57540"/>
    </ligand>
</feature>
<dbReference type="Proteomes" id="UP000784435">
    <property type="component" value="Unassembled WGS sequence"/>
</dbReference>